<name>A0A2G5ICB1_CERBT</name>
<accession>A0A2G5ICB1</accession>
<evidence type="ECO:0000313" key="5">
    <source>
        <dbReference type="Proteomes" id="UP000230605"/>
    </source>
</evidence>
<dbReference type="OrthoDB" id="3927958at2759"/>
<organism evidence="3 5">
    <name type="scientific">Cercospora beticola</name>
    <name type="common">Sugarbeet leaf spot fungus</name>
    <dbReference type="NCBI Taxonomy" id="122368"/>
    <lineage>
        <taxon>Eukaryota</taxon>
        <taxon>Fungi</taxon>
        <taxon>Dikarya</taxon>
        <taxon>Ascomycota</taxon>
        <taxon>Pezizomycotina</taxon>
        <taxon>Dothideomycetes</taxon>
        <taxon>Dothideomycetidae</taxon>
        <taxon>Mycosphaerellales</taxon>
        <taxon>Mycosphaerellaceae</taxon>
        <taxon>Cercospora</taxon>
    </lineage>
</organism>
<dbReference type="GO" id="GO:0006629">
    <property type="term" value="P:lipid metabolic process"/>
    <property type="evidence" value="ECO:0007669"/>
    <property type="project" value="InterPro"/>
</dbReference>
<dbReference type="InterPro" id="IPR001711">
    <property type="entry name" value="PLipase_C_Pinositol-sp_Y"/>
</dbReference>
<keyword evidence="6" id="KW-1185">Reference proteome</keyword>
<proteinExistence type="predicted"/>
<dbReference type="EMBL" id="CP134184">
    <property type="protein sequence ID" value="WPA95553.1"/>
    <property type="molecule type" value="Genomic_DNA"/>
</dbReference>
<dbReference type="AlphaFoldDB" id="A0A2G5ICB1"/>
<gene>
    <name evidence="3" type="ORF">CB0940_00151</name>
    <name evidence="4" type="ORF">RHO25_000154</name>
</gene>
<dbReference type="GO" id="GO:0035556">
    <property type="term" value="P:intracellular signal transduction"/>
    <property type="evidence" value="ECO:0007669"/>
    <property type="project" value="InterPro"/>
</dbReference>
<evidence type="ECO:0000313" key="4">
    <source>
        <dbReference type="EMBL" id="WPA95553.1"/>
    </source>
</evidence>
<feature type="domain" description="PI-PLC Y-box" evidence="2">
    <location>
        <begin position="28"/>
        <end position="49"/>
    </location>
</feature>
<feature type="compositionally biased region" description="Basic residues" evidence="1">
    <location>
        <begin position="132"/>
        <end position="141"/>
    </location>
</feature>
<evidence type="ECO:0000313" key="3">
    <source>
        <dbReference type="EMBL" id="PIB02458.1"/>
    </source>
</evidence>
<feature type="compositionally biased region" description="Basic and acidic residues" evidence="1">
    <location>
        <begin position="96"/>
        <end position="109"/>
    </location>
</feature>
<evidence type="ECO:0000256" key="1">
    <source>
        <dbReference type="SAM" id="MobiDB-lite"/>
    </source>
</evidence>
<dbReference type="Proteomes" id="UP001302367">
    <property type="component" value="Chromosome 1"/>
</dbReference>
<feature type="region of interest" description="Disordered" evidence="1">
    <location>
        <begin position="96"/>
        <end position="148"/>
    </location>
</feature>
<evidence type="ECO:0000313" key="6">
    <source>
        <dbReference type="Proteomes" id="UP001302367"/>
    </source>
</evidence>
<reference evidence="4 6" key="2">
    <citation type="submission" date="2023-09" db="EMBL/GenBank/DDBJ databases">
        <title>Complete-Gapless Cercospora beticola genome.</title>
        <authorList>
            <person name="Wyatt N.A."/>
            <person name="Spanner R.E."/>
            <person name="Bolton M.D."/>
        </authorList>
    </citation>
    <scope>NUCLEOTIDE SEQUENCE [LARGE SCALE GENOMIC DNA]</scope>
    <source>
        <strain evidence="4">Cb09-40</strain>
    </source>
</reference>
<dbReference type="EMBL" id="LKMD01000100">
    <property type="protein sequence ID" value="PIB02458.1"/>
    <property type="molecule type" value="Genomic_DNA"/>
</dbReference>
<dbReference type="Proteomes" id="UP000230605">
    <property type="component" value="Chromosome 1"/>
</dbReference>
<reference evidence="3 5" key="1">
    <citation type="submission" date="2015-10" db="EMBL/GenBank/DDBJ databases">
        <title>The cercosporin biosynthetic gene cluster was horizontally transferred to several fungal lineages and shown to be expanded in Cercospora beticola based on microsynteny with recipient genomes.</title>
        <authorList>
            <person name="De Jonge R."/>
            <person name="Ebert M.K."/>
            <person name="Suttle J.C."/>
            <person name="Jurick Ii W.M."/>
            <person name="Secor G.A."/>
            <person name="Thomma B.P."/>
            <person name="Van De Peer Y."/>
            <person name="Bolton M.D."/>
        </authorList>
    </citation>
    <scope>NUCLEOTIDE SEQUENCE [LARGE SCALE GENOMIC DNA]</scope>
    <source>
        <strain evidence="3 5">09-40</strain>
    </source>
</reference>
<sequence length="148" mass="17084">MCCHSRIIYATCGHSTFGPRPLIECRDASFDPSAPWSTGCEIVAHPYKTLRLDKLCPQCTATRDKLLKEVEEKQGVKFDEWQWKVSYSMPSGGKDYWTKKTEEKMEPPETPKTPKTPRSLKTRTTHSLSRFSWRKSKRKSVKMADVPE</sequence>
<dbReference type="GO" id="GO:0004435">
    <property type="term" value="F:phosphatidylinositol-4,5-bisphosphate phospholipase C activity"/>
    <property type="evidence" value="ECO:0007669"/>
    <property type="project" value="InterPro"/>
</dbReference>
<protein>
    <recommendedName>
        <fullName evidence="2">PI-PLC Y-box domain-containing protein</fullName>
    </recommendedName>
</protein>
<dbReference type="PROSITE" id="PS50008">
    <property type="entry name" value="PIPLC_Y_DOMAIN"/>
    <property type="match status" value="1"/>
</dbReference>
<evidence type="ECO:0000259" key="2">
    <source>
        <dbReference type="PROSITE" id="PS50008"/>
    </source>
</evidence>